<organism evidence="2 3">
    <name type="scientific">Candidatus Fischerbacteria bacterium RBG_13_37_8</name>
    <dbReference type="NCBI Taxonomy" id="1817863"/>
    <lineage>
        <taxon>Bacteria</taxon>
        <taxon>Candidatus Fischeribacteriota</taxon>
    </lineage>
</organism>
<proteinExistence type="predicted"/>
<evidence type="ECO:0000313" key="2">
    <source>
        <dbReference type="EMBL" id="OGF58308.1"/>
    </source>
</evidence>
<feature type="transmembrane region" description="Helical" evidence="1">
    <location>
        <begin position="272"/>
        <end position="291"/>
    </location>
</feature>
<dbReference type="EMBL" id="MFGW01000253">
    <property type="protein sequence ID" value="OGF58308.1"/>
    <property type="molecule type" value="Genomic_DNA"/>
</dbReference>
<comment type="caution">
    <text evidence="2">The sequence shown here is derived from an EMBL/GenBank/DDBJ whole genome shotgun (WGS) entry which is preliminary data.</text>
</comment>
<dbReference type="STRING" id="1817863.A2Y62_18575"/>
<feature type="transmembrane region" description="Helical" evidence="1">
    <location>
        <begin position="430"/>
        <end position="448"/>
    </location>
</feature>
<keyword evidence="1" id="KW-0472">Membrane</keyword>
<dbReference type="AlphaFoldDB" id="A0A1F5V4V5"/>
<feature type="transmembrane region" description="Helical" evidence="1">
    <location>
        <begin position="364"/>
        <end position="388"/>
    </location>
</feature>
<feature type="transmembrane region" description="Helical" evidence="1">
    <location>
        <begin position="400"/>
        <end position="418"/>
    </location>
</feature>
<name>A0A1F5V4V5_9BACT</name>
<dbReference type="Proteomes" id="UP000178943">
    <property type="component" value="Unassembled WGS sequence"/>
</dbReference>
<sequence>MNRRTIFLLLVFIFIITLRLYTPEADPPADLSWSGGLWFDEGNQCHNARCKLLFNEWYPDEWKDLLYAPLLGYLKYAWFKIAGVGLLQERLVIHFFSILCLIFFYLIVRDTLSFPYDIIALLLLGINYIYLMYNRVGMFETPTIFFAILSLYFLIKARHRPFFLFLSGASAFLIYTFKNLYIPFVPVTFFAYLVFVIFNNKELKLPLKRIIVNAGSILAGIFVVFLIWYTTFYLPNREWILHGAGPFIKSVLFPEDMDKAIDNILRYPLIHYYKRLPIIWAASLLYIPILFRKLLRRTATIAELSFFMLFMAHGLFFSFISYRPIRYFVAAVPPMVFLATLLFEKLSKHTSQPYAYSRIQIFSIYLFDFIWLYLAMYLCFIPLFTLYFGPLAFPRSLLQYLLTTIILIVFARLLYYLYFRYLQKKTAINILLKIAVALLILGSITINMKQYIDWQINKTYKIRDISRKLGVDLKNAYIAGLTSPAFNIENKHKSLFLWENFVNYNEPYKKYPLTHAILGLFNKEIHYHFGKWPEIMNQSYLVDVFNLRNTIFHLYAVREAYIADFTTTDNKTFTLKIINPVKETISTKIRALYLFEPDQQRSQEMPAYSFNGTEELYNISPGENTLEINIPVEFEVPPQSVLLYLETTNMKNIFRYEAEMMKKETGERIKTKEASDGYFVAFDRQRHEKGFLSFGPFIPYRQGFMIVKYKLRYHDIDRNNKNVALFEVSAGHGKKRFAYRHIGAAELVEGQYQFPSLYFMIPDVSELEFRLYVYGGASIDFDSIDIEYYQGKWGLGNGD</sequence>
<feature type="transmembrane region" description="Helical" evidence="1">
    <location>
        <begin position="298"/>
        <end position="319"/>
    </location>
</feature>
<gene>
    <name evidence="2" type="ORF">A2Y62_18575</name>
</gene>
<feature type="transmembrane region" description="Helical" evidence="1">
    <location>
        <begin position="91"/>
        <end position="108"/>
    </location>
</feature>
<accession>A0A1F5V4V5</accession>
<feature type="transmembrane region" description="Helical" evidence="1">
    <location>
        <begin position="138"/>
        <end position="155"/>
    </location>
</feature>
<evidence type="ECO:0000313" key="3">
    <source>
        <dbReference type="Proteomes" id="UP000178943"/>
    </source>
</evidence>
<keyword evidence="1" id="KW-1133">Transmembrane helix</keyword>
<evidence type="ECO:0000256" key="1">
    <source>
        <dbReference type="SAM" id="Phobius"/>
    </source>
</evidence>
<feature type="transmembrane region" description="Helical" evidence="1">
    <location>
        <begin position="210"/>
        <end position="229"/>
    </location>
</feature>
<reference evidence="2 3" key="1">
    <citation type="journal article" date="2016" name="Nat. Commun.">
        <title>Thousands of microbial genomes shed light on interconnected biogeochemical processes in an aquifer system.</title>
        <authorList>
            <person name="Anantharaman K."/>
            <person name="Brown C.T."/>
            <person name="Hug L.A."/>
            <person name="Sharon I."/>
            <person name="Castelle C.J."/>
            <person name="Probst A.J."/>
            <person name="Thomas B.C."/>
            <person name="Singh A."/>
            <person name="Wilkins M.J."/>
            <person name="Karaoz U."/>
            <person name="Brodie E.L."/>
            <person name="Williams K.H."/>
            <person name="Hubbard S.S."/>
            <person name="Banfield J.F."/>
        </authorList>
    </citation>
    <scope>NUCLEOTIDE SEQUENCE [LARGE SCALE GENOMIC DNA]</scope>
</reference>
<feature type="transmembrane region" description="Helical" evidence="1">
    <location>
        <begin position="114"/>
        <end position="131"/>
    </location>
</feature>
<feature type="transmembrane region" description="Helical" evidence="1">
    <location>
        <begin position="325"/>
        <end position="343"/>
    </location>
</feature>
<evidence type="ECO:0008006" key="4">
    <source>
        <dbReference type="Google" id="ProtNLM"/>
    </source>
</evidence>
<keyword evidence="1" id="KW-0812">Transmembrane</keyword>
<feature type="transmembrane region" description="Helical" evidence="1">
    <location>
        <begin position="180"/>
        <end position="198"/>
    </location>
</feature>
<feature type="transmembrane region" description="Helical" evidence="1">
    <location>
        <begin position="65"/>
        <end position="84"/>
    </location>
</feature>
<protein>
    <recommendedName>
        <fullName evidence="4">Glycosyltransferase RgtA/B/C/D-like domain-containing protein</fullName>
    </recommendedName>
</protein>